<dbReference type="EMBL" id="FP476056">
    <property type="protein sequence ID" value="CAZ94650.1"/>
    <property type="molecule type" value="Genomic_DNA"/>
</dbReference>
<gene>
    <name evidence="1" type="ordered locus">zobellia_579</name>
</gene>
<evidence type="ECO:0000313" key="1">
    <source>
        <dbReference type="EMBL" id="CAZ94650.1"/>
    </source>
</evidence>
<accession>G0L1F0</accession>
<keyword evidence="2" id="KW-1185">Reference proteome</keyword>
<dbReference type="Proteomes" id="UP000008898">
    <property type="component" value="Chromosome"/>
</dbReference>
<organism evidence="1 2">
    <name type="scientific">Zobellia galactanivorans (strain DSM 12802 / CCUG 47099 / CIP 106680 / NCIMB 13871 / Dsij)</name>
    <dbReference type="NCBI Taxonomy" id="63186"/>
    <lineage>
        <taxon>Bacteria</taxon>
        <taxon>Pseudomonadati</taxon>
        <taxon>Bacteroidota</taxon>
        <taxon>Flavobacteriia</taxon>
        <taxon>Flavobacteriales</taxon>
        <taxon>Flavobacteriaceae</taxon>
        <taxon>Zobellia</taxon>
    </lineage>
</organism>
<evidence type="ECO:0008006" key="3">
    <source>
        <dbReference type="Google" id="ProtNLM"/>
    </source>
</evidence>
<dbReference type="HOGENOM" id="CLU_072812_0_0_10"/>
<dbReference type="PATRIC" id="fig|63186.3.peg.570"/>
<protein>
    <recommendedName>
        <fullName evidence="3">ScyD/ScyE family protein</fullName>
    </recommendedName>
</protein>
<sequence length="310" mass="34349">MKIAFISLLLTIATTCNRPLLELEVIDTTLLENVPSASGITKAGDKFFVIGDDSPYLFKVDEDGRILDKSLIYSTELLDGNRLDKVKKPDFEALESVNENEILAFGSGAKSPERDIFLHITLNDSINVNTYQVSEFYDHLRKHHALDGAHLNIEGVALYHENIYLFNRGKNVIFIFDYSDLLDYLEGRKTFSEPQALVYKLPQIDGFESGFSGATILEEENLVLFTASVEKTGTAYNDGQIAGSFIGAIPIVNNTFSKKYGVAAIPNNDTPLKVESVTVAEKTPDGKLRLSLVTDDDKGNSIRLNCLLKI</sequence>
<proteinExistence type="predicted"/>
<dbReference type="RefSeq" id="WP_013991962.1">
    <property type="nucleotide sequence ID" value="NC_015844.1"/>
</dbReference>
<dbReference type="STRING" id="63186.ZOBELLIA_579"/>
<dbReference type="KEGG" id="zga:ZOBELLIA_579"/>
<reference evidence="1 2" key="2">
    <citation type="journal article" date="2012" name="Environ. Microbiol.">
        <title>Characterization of the first alginolytic operons in a marine bacterium: from their emergence in marine Flavobacteriia to their independent transfers to marine Proteobacteria and human gut Bacteroides.</title>
        <authorList>
            <person name="Thomas F."/>
            <person name="Barbeyron T."/>
            <person name="Tonon T."/>
            <person name="Genicot S."/>
            <person name="Czjzek M."/>
            <person name="Michel G."/>
        </authorList>
    </citation>
    <scope>NUCLEOTIDE SEQUENCE [LARGE SCALE GENOMIC DNA]</scope>
    <source>
        <strain evidence="2">DSM 12802 / CCUG 47099 / CIP 106680 / NCIMB 13871 / Dsij</strain>
    </source>
</reference>
<dbReference type="InterPro" id="IPR053851">
    <property type="entry name" value="DUF6929"/>
</dbReference>
<dbReference type="AlphaFoldDB" id="G0L1F0"/>
<evidence type="ECO:0000313" key="2">
    <source>
        <dbReference type="Proteomes" id="UP000008898"/>
    </source>
</evidence>
<name>G0L1F0_ZOBGA</name>
<dbReference type="Pfam" id="PF22000">
    <property type="entry name" value="DUF6929"/>
    <property type="match status" value="1"/>
</dbReference>
<dbReference type="OrthoDB" id="6710009at2"/>
<reference evidence="2" key="1">
    <citation type="submission" date="2009-07" db="EMBL/GenBank/DDBJ databases">
        <title>Complete genome sequence of Zobellia galactanivorans Dsij.</title>
        <authorList>
            <consortium name="Genoscope - CEA"/>
        </authorList>
    </citation>
    <scope>NUCLEOTIDE SEQUENCE [LARGE SCALE GENOMIC DNA]</scope>
    <source>
        <strain evidence="2">DSM 12802 / CCUG 47099 / CIP 106680 / NCIMB 13871 / Dsij</strain>
    </source>
</reference>